<dbReference type="AlphaFoldDB" id="A0A8S3G0E0"/>
<gene>
    <name evidence="2" type="ORF">BYL167_LOCUS71407</name>
    <name evidence="3" type="ORF">GIL414_LOCUS82077</name>
</gene>
<feature type="region of interest" description="Disordered" evidence="1">
    <location>
        <begin position="53"/>
        <end position="118"/>
    </location>
</feature>
<proteinExistence type="predicted"/>
<accession>A0A8S3G0E0</accession>
<dbReference type="EMBL" id="CAJOBH010255332">
    <property type="protein sequence ID" value="CAF5146938.1"/>
    <property type="molecule type" value="Genomic_DNA"/>
</dbReference>
<dbReference type="EMBL" id="CAJOBJ010359132">
    <property type="protein sequence ID" value="CAF5216796.1"/>
    <property type="molecule type" value="Genomic_DNA"/>
</dbReference>
<organism evidence="2 4">
    <name type="scientific">Rotaria magnacalcarata</name>
    <dbReference type="NCBI Taxonomy" id="392030"/>
    <lineage>
        <taxon>Eukaryota</taxon>
        <taxon>Metazoa</taxon>
        <taxon>Spiralia</taxon>
        <taxon>Gnathifera</taxon>
        <taxon>Rotifera</taxon>
        <taxon>Eurotatoria</taxon>
        <taxon>Bdelloidea</taxon>
        <taxon>Philodinida</taxon>
        <taxon>Philodinidae</taxon>
        <taxon>Rotaria</taxon>
    </lineage>
</organism>
<comment type="caution">
    <text evidence="2">The sequence shown here is derived from an EMBL/GenBank/DDBJ whole genome shotgun (WGS) entry which is preliminary data.</text>
</comment>
<feature type="compositionally biased region" description="Acidic residues" evidence="1">
    <location>
        <begin position="87"/>
        <end position="99"/>
    </location>
</feature>
<feature type="compositionally biased region" description="Acidic residues" evidence="1">
    <location>
        <begin position="107"/>
        <end position="118"/>
    </location>
</feature>
<dbReference type="Proteomes" id="UP000681967">
    <property type="component" value="Unassembled WGS sequence"/>
</dbReference>
<evidence type="ECO:0000313" key="3">
    <source>
        <dbReference type="EMBL" id="CAF5216796.1"/>
    </source>
</evidence>
<dbReference type="Proteomes" id="UP000681720">
    <property type="component" value="Unassembled WGS sequence"/>
</dbReference>
<feature type="compositionally biased region" description="Low complexity" evidence="1">
    <location>
        <begin position="53"/>
        <end position="64"/>
    </location>
</feature>
<name>A0A8S3G0E0_9BILA</name>
<evidence type="ECO:0000313" key="4">
    <source>
        <dbReference type="Proteomes" id="UP000681967"/>
    </source>
</evidence>
<reference evidence="2" key="1">
    <citation type="submission" date="2021-02" db="EMBL/GenBank/DDBJ databases">
        <authorList>
            <person name="Nowell W R."/>
        </authorList>
    </citation>
    <scope>NUCLEOTIDE SEQUENCE</scope>
</reference>
<feature type="compositionally biased region" description="Polar residues" evidence="1">
    <location>
        <begin position="70"/>
        <end position="81"/>
    </location>
</feature>
<protein>
    <submittedName>
        <fullName evidence="2">Uncharacterized protein</fullName>
    </submittedName>
</protein>
<evidence type="ECO:0000256" key="1">
    <source>
        <dbReference type="SAM" id="MobiDB-lite"/>
    </source>
</evidence>
<evidence type="ECO:0000313" key="2">
    <source>
        <dbReference type="EMBL" id="CAF5146938.1"/>
    </source>
</evidence>
<sequence>PLKNVMESREMALALHRESILKLSDDENEEDDDDTLNNTNTVLTEIIDIKMDNNSINQNNSNDNHLPHSYENQIEPQHSGISSSPCQEDEDSEDEDSDNQEAAYSDAENDEGTNETVC</sequence>
<feature type="non-terminal residue" evidence="2">
    <location>
        <position position="1"/>
    </location>
</feature>